<accession>A0A8E6BC83</accession>
<dbReference type="RefSeq" id="WP_213499192.1">
    <property type="nucleotide sequence ID" value="NZ_CP074694.1"/>
</dbReference>
<dbReference type="Proteomes" id="UP000676194">
    <property type="component" value="Chromosome"/>
</dbReference>
<evidence type="ECO:0000313" key="1">
    <source>
        <dbReference type="EMBL" id="QVL34220.1"/>
    </source>
</evidence>
<keyword evidence="2" id="KW-1185">Reference proteome</keyword>
<gene>
    <name evidence="1" type="ORF">KIH39_10025</name>
</gene>
<evidence type="ECO:0008006" key="3">
    <source>
        <dbReference type="Google" id="ProtNLM"/>
    </source>
</evidence>
<dbReference type="SUPFAM" id="SSF56747">
    <property type="entry name" value="Prim-pol domain"/>
    <property type="match status" value="1"/>
</dbReference>
<reference evidence="1" key="1">
    <citation type="submission" date="2021-05" db="EMBL/GenBank/DDBJ databases">
        <title>Complete genome sequence of the cellulolytic planctomycete Telmatocola sphagniphila SP2T and characterization of the first cellulase from planctomycetes.</title>
        <authorList>
            <person name="Rakitin A.L."/>
            <person name="Beletsky A.V."/>
            <person name="Naumoff D.G."/>
            <person name="Kulichevskaya I.S."/>
            <person name="Mardanov A.V."/>
            <person name="Ravin N.V."/>
            <person name="Dedysh S.N."/>
        </authorList>
    </citation>
    <scope>NUCLEOTIDE SEQUENCE</scope>
    <source>
        <strain evidence="1">SP2T</strain>
    </source>
</reference>
<dbReference type="KEGG" id="tsph:KIH39_10025"/>
<proteinExistence type="predicted"/>
<organism evidence="1 2">
    <name type="scientific">Telmatocola sphagniphila</name>
    <dbReference type="NCBI Taxonomy" id="1123043"/>
    <lineage>
        <taxon>Bacteria</taxon>
        <taxon>Pseudomonadati</taxon>
        <taxon>Planctomycetota</taxon>
        <taxon>Planctomycetia</taxon>
        <taxon>Gemmatales</taxon>
        <taxon>Gemmataceae</taxon>
    </lineage>
</organism>
<evidence type="ECO:0000313" key="2">
    <source>
        <dbReference type="Proteomes" id="UP000676194"/>
    </source>
</evidence>
<dbReference type="EMBL" id="CP074694">
    <property type="protein sequence ID" value="QVL34220.1"/>
    <property type="molecule type" value="Genomic_DNA"/>
</dbReference>
<sequence length="325" mass="36413">MIHPDYKFGFRVAGDITGRRNLIDFEKAFLAYLENSPKAETHKESYLSAFVFGADFRAYLDREGSPRGFNGPCWAPYVWFDIDEAELPKALEAAKFLAESLLERYRTLHADDLLRFFSGSKGFHIGVPVCWEAAPSIVFNSVARRMAEGLANRARVKIDSGVYDKVRCFRAPNSTHPKTGLRKRFLEHSELMGLSVDGILELAKEPVAVELGERPKPDSLMLEDWRIAVEEVDRNDRANEQRRLDLTDGNAKLNRSTLDFIRAGALEGDRHRLLFSAAANLAELGCPPTLAHELLTETALDSGLKPSEVRRQIDCGLTHVKGGKP</sequence>
<protein>
    <recommendedName>
        <fullName evidence="3">DNA primase</fullName>
    </recommendedName>
</protein>
<name>A0A8E6BC83_9BACT</name>
<dbReference type="AlphaFoldDB" id="A0A8E6BC83"/>
<dbReference type="Gene3D" id="3.90.920.10">
    <property type="entry name" value="DNA primase, PRIM domain"/>
    <property type="match status" value="1"/>
</dbReference>